<feature type="compositionally biased region" description="Basic and acidic residues" evidence="1">
    <location>
        <begin position="327"/>
        <end position="337"/>
    </location>
</feature>
<dbReference type="RefSeq" id="WP_325064116.1">
    <property type="nucleotide sequence ID" value="NZ_WUUU01000126.1"/>
</dbReference>
<evidence type="ECO:0000313" key="3">
    <source>
        <dbReference type="Proteomes" id="UP000471521"/>
    </source>
</evidence>
<accession>A0A6B0SPW2</accession>
<evidence type="ECO:0000256" key="1">
    <source>
        <dbReference type="SAM" id="MobiDB-lite"/>
    </source>
</evidence>
<dbReference type="Pfam" id="PF19100">
    <property type="entry name" value="DUF5787"/>
    <property type="match status" value="1"/>
</dbReference>
<organism evidence="2 3">
    <name type="scientific">Halobacterium bonnevillei</name>
    <dbReference type="NCBI Taxonomy" id="2692200"/>
    <lineage>
        <taxon>Archaea</taxon>
        <taxon>Methanobacteriati</taxon>
        <taxon>Methanobacteriota</taxon>
        <taxon>Stenosarchaea group</taxon>
        <taxon>Halobacteria</taxon>
        <taxon>Halobacteriales</taxon>
        <taxon>Halobacteriaceae</taxon>
        <taxon>Halobacterium</taxon>
    </lineage>
</organism>
<proteinExistence type="predicted"/>
<gene>
    <name evidence="2" type="ORF">GRX66_13455</name>
</gene>
<evidence type="ECO:0000313" key="2">
    <source>
        <dbReference type="EMBL" id="MXR21563.1"/>
    </source>
</evidence>
<dbReference type="EMBL" id="WUUU01000126">
    <property type="protein sequence ID" value="MXR21563.1"/>
    <property type="molecule type" value="Genomic_DNA"/>
</dbReference>
<name>A0A6B0SPW2_9EURY</name>
<comment type="caution">
    <text evidence="2">The sequence shown here is derived from an EMBL/GenBank/DDBJ whole genome shotgun (WGS) entry which is preliminary data.</text>
</comment>
<dbReference type="InterPro" id="IPR043901">
    <property type="entry name" value="DUF5787"/>
</dbReference>
<dbReference type="AlphaFoldDB" id="A0A6B0SPW2"/>
<protein>
    <submittedName>
        <fullName evidence="2">Uncharacterized protein</fullName>
    </submittedName>
</protein>
<reference evidence="2 3" key="1">
    <citation type="submission" date="2019-12" db="EMBL/GenBank/DDBJ databases">
        <title>Isolation and characterization of three novel carbon monoxide-oxidizing members of Halobacteria from salione crusts and soils.</title>
        <authorList>
            <person name="Myers M.R."/>
            <person name="King G.M."/>
        </authorList>
    </citation>
    <scope>NUCLEOTIDE SEQUENCE [LARGE SCALE GENOMIC DNA]</scope>
    <source>
        <strain evidence="2 3">PCN9</strain>
    </source>
</reference>
<keyword evidence="3" id="KW-1185">Reference proteome</keyword>
<sequence length="337" mass="38548">MADSEFAFELRTCAWAERNWHPEDGERPCIVARQLGTRSRRWDTIVVEVDPDALAARRNFGTERLDSDLLHVVRHAPADWAFYRDALPRPGYPWRYVREAVHSAADRGVVETRRNGNKIELRRKWQYPDWVRRIVAIENKPDLDASAADALADQLEQDVALALADEVWLATESTGARERALFAEMPVEAGILTFADGEASVEWHPRSLDPDATGTRITERPSASEFDHSPASFEYVDADWKADKRLEIAERAYERGWRSYLDTMRPDCRHFALQRADDGYVPYCAANAREQTAAECSGSCPEYEPEPPAWRQRGWPLSGGPGAAIRRVLDERRQRRR</sequence>
<feature type="region of interest" description="Disordered" evidence="1">
    <location>
        <begin position="298"/>
        <end position="337"/>
    </location>
</feature>
<dbReference type="Proteomes" id="UP000471521">
    <property type="component" value="Unassembled WGS sequence"/>
</dbReference>